<sequence>MEIKKNNYFWQEKNLQQLTGDEWESLCDGCARCCLHKLEDEDTGEIFFTRLACRLLDIPSCRCTRYAKRCELVEGCLDLRVGFSQFHWLPSTCAYRLLAEGKALPQWHPLVCGDTQAMHAAGIGIGSFAIAESPSLDPSDFVVEWLV</sequence>
<dbReference type="InterPro" id="IPR008228">
    <property type="entry name" value="UCP006173"/>
</dbReference>
<proteinExistence type="inferred from homology"/>
<organism evidence="2 3">
    <name type="scientific">Candidatus Methylumidiphilus alinenensis</name>
    <dbReference type="NCBI Taxonomy" id="2202197"/>
    <lineage>
        <taxon>Bacteria</taxon>
        <taxon>Pseudomonadati</taxon>
        <taxon>Pseudomonadota</taxon>
        <taxon>Gammaproteobacteria</taxon>
        <taxon>Methylococcales</taxon>
        <taxon>Candidatus Methylumidiphilus</taxon>
    </lineage>
</organism>
<comment type="similarity">
    <text evidence="1">Belongs to the UPF0260 family.</text>
</comment>
<dbReference type="Proteomes" id="UP000249396">
    <property type="component" value="Unassembled WGS sequence"/>
</dbReference>
<dbReference type="NCBIfam" id="NF003501">
    <property type="entry name" value="PRK05170.1-5"/>
    <property type="match status" value="1"/>
</dbReference>
<protein>
    <recommendedName>
        <fullName evidence="1">UPF0260 protein DM484_05855</fullName>
    </recommendedName>
</protein>
<evidence type="ECO:0000313" key="3">
    <source>
        <dbReference type="Proteomes" id="UP000249396"/>
    </source>
</evidence>
<name>A0A2W4RI90_9GAMM</name>
<dbReference type="Pfam" id="PF03692">
    <property type="entry name" value="CxxCxxCC"/>
    <property type="match status" value="1"/>
</dbReference>
<dbReference type="PANTHER" id="PTHR37421">
    <property type="entry name" value="UPF0260 PROTEIN YCGN"/>
    <property type="match status" value="1"/>
</dbReference>
<reference evidence="2 3" key="1">
    <citation type="journal article" date="2018" name="Aquat. Microb. Ecol.">
        <title>Gammaproteobacterial methanotrophs dominate.</title>
        <authorList>
            <person name="Rissanen A.J."/>
            <person name="Saarenheimo J."/>
            <person name="Tiirola M."/>
            <person name="Peura S."/>
            <person name="Aalto S.L."/>
            <person name="Karvinen A."/>
            <person name="Nykanen H."/>
        </authorList>
    </citation>
    <scope>NUCLEOTIDE SEQUENCE [LARGE SCALE GENOMIC DNA]</scope>
    <source>
        <strain evidence="2">AMbin10</strain>
    </source>
</reference>
<evidence type="ECO:0000313" key="2">
    <source>
        <dbReference type="EMBL" id="PZN82783.1"/>
    </source>
</evidence>
<accession>A0A2W4RI90</accession>
<dbReference type="NCBIfam" id="NF003507">
    <property type="entry name" value="PRK05170.2-5"/>
    <property type="match status" value="1"/>
</dbReference>
<dbReference type="AlphaFoldDB" id="A0A2W4RI90"/>
<dbReference type="HAMAP" id="MF_00676">
    <property type="entry name" value="UPF0260"/>
    <property type="match status" value="1"/>
</dbReference>
<dbReference type="InterPro" id="IPR005358">
    <property type="entry name" value="Puta_zinc/iron-chelating_dom"/>
</dbReference>
<gene>
    <name evidence="2" type="ORF">DM484_05855</name>
</gene>
<dbReference type="PIRSF" id="PIRSF006173">
    <property type="entry name" value="UCP006173"/>
    <property type="match status" value="1"/>
</dbReference>
<dbReference type="EMBL" id="QJPH01000203">
    <property type="protein sequence ID" value="PZN82783.1"/>
    <property type="molecule type" value="Genomic_DNA"/>
</dbReference>
<evidence type="ECO:0000256" key="1">
    <source>
        <dbReference type="HAMAP-Rule" id="MF_00676"/>
    </source>
</evidence>
<comment type="caution">
    <text evidence="2">The sequence shown here is derived from an EMBL/GenBank/DDBJ whole genome shotgun (WGS) entry which is preliminary data.</text>
</comment>
<dbReference type="PANTHER" id="PTHR37421:SF1">
    <property type="entry name" value="UPF0260 PROTEIN YCGN"/>
    <property type="match status" value="1"/>
</dbReference>